<name>A0A1M7XVR6_9BACT</name>
<feature type="domain" description="Helix-hairpin-helix DNA-binding motif class 1" evidence="2">
    <location>
        <begin position="51"/>
        <end position="70"/>
    </location>
</feature>
<dbReference type="SUPFAM" id="SSF47781">
    <property type="entry name" value="RuvA domain 2-like"/>
    <property type="match status" value="1"/>
</dbReference>
<feature type="chain" id="PRO_5012726340" evidence="1">
    <location>
        <begin position="28"/>
        <end position="104"/>
    </location>
</feature>
<dbReference type="SMART" id="SM00278">
    <property type="entry name" value="HhH1"/>
    <property type="match status" value="2"/>
</dbReference>
<dbReference type="InterPro" id="IPR004509">
    <property type="entry name" value="Competence_ComEA_HhH"/>
</dbReference>
<feature type="domain" description="Helix-hairpin-helix DNA-binding motif class 1" evidence="2">
    <location>
        <begin position="81"/>
        <end position="100"/>
    </location>
</feature>
<evidence type="ECO:0000259" key="2">
    <source>
        <dbReference type="SMART" id="SM00278"/>
    </source>
</evidence>
<dbReference type="InterPro" id="IPR051675">
    <property type="entry name" value="Endo/Exo/Phosphatase_dom_1"/>
</dbReference>
<dbReference type="GO" id="GO:0015627">
    <property type="term" value="C:type II protein secretion system complex"/>
    <property type="evidence" value="ECO:0007669"/>
    <property type="project" value="TreeGrafter"/>
</dbReference>
<dbReference type="InterPro" id="IPR010994">
    <property type="entry name" value="RuvA_2-like"/>
</dbReference>
<dbReference type="GO" id="GO:0003677">
    <property type="term" value="F:DNA binding"/>
    <property type="evidence" value="ECO:0007669"/>
    <property type="project" value="InterPro"/>
</dbReference>
<dbReference type="GO" id="GO:0015628">
    <property type="term" value="P:protein secretion by the type II secretion system"/>
    <property type="evidence" value="ECO:0007669"/>
    <property type="project" value="TreeGrafter"/>
</dbReference>
<feature type="signal peptide" evidence="1">
    <location>
        <begin position="1"/>
        <end position="27"/>
    </location>
</feature>
<dbReference type="InterPro" id="IPR003583">
    <property type="entry name" value="Hlx-hairpin-Hlx_DNA-bd_motif"/>
</dbReference>
<dbReference type="GO" id="GO:0006281">
    <property type="term" value="P:DNA repair"/>
    <property type="evidence" value="ECO:0007669"/>
    <property type="project" value="InterPro"/>
</dbReference>
<dbReference type="STRING" id="1121416.SAMN02745220_00149"/>
<protein>
    <submittedName>
        <fullName evidence="3">Competence protein ComEA</fullName>
    </submittedName>
</protein>
<dbReference type="EMBL" id="FRFE01000001">
    <property type="protein sequence ID" value="SHO42781.1"/>
    <property type="molecule type" value="Genomic_DNA"/>
</dbReference>
<evidence type="ECO:0000313" key="3">
    <source>
        <dbReference type="EMBL" id="SHO42781.1"/>
    </source>
</evidence>
<dbReference type="Pfam" id="PF12836">
    <property type="entry name" value="HHH_3"/>
    <property type="match status" value="1"/>
</dbReference>
<keyword evidence="4" id="KW-1185">Reference proteome</keyword>
<dbReference type="PANTHER" id="PTHR21180:SF32">
    <property type="entry name" value="ENDONUCLEASE_EXONUCLEASE_PHOSPHATASE FAMILY DOMAIN-CONTAINING PROTEIN 1"/>
    <property type="match status" value="1"/>
</dbReference>
<dbReference type="PANTHER" id="PTHR21180">
    <property type="entry name" value="ENDONUCLEASE/EXONUCLEASE/PHOSPHATASE FAMILY DOMAIN-CONTAINING PROTEIN 1"/>
    <property type="match status" value="1"/>
</dbReference>
<sequence>MKKMSLLFVVLCLFVTGATVVIDESFAATKSSSQAVVPLADKVNINTADEAILSTLPGIGEKTAAAITSYRKENGNFKSIDDLARVKGIGDKKLAKIRPYLQEI</sequence>
<dbReference type="RefSeq" id="WP_073611523.1">
    <property type="nucleotide sequence ID" value="NZ_FRFE01000001.1"/>
</dbReference>
<dbReference type="NCBIfam" id="TIGR00426">
    <property type="entry name" value="competence protein ComEA helix-hairpin-helix repeat region"/>
    <property type="match status" value="1"/>
</dbReference>
<dbReference type="AlphaFoldDB" id="A0A1M7XVR6"/>
<reference evidence="3 4" key="1">
    <citation type="submission" date="2016-12" db="EMBL/GenBank/DDBJ databases">
        <authorList>
            <person name="Song W.-J."/>
            <person name="Kurnit D.M."/>
        </authorList>
    </citation>
    <scope>NUCLEOTIDE SEQUENCE [LARGE SCALE GENOMIC DNA]</scope>
    <source>
        <strain evidence="3 4">DSM 18488</strain>
    </source>
</reference>
<evidence type="ECO:0000256" key="1">
    <source>
        <dbReference type="SAM" id="SignalP"/>
    </source>
</evidence>
<dbReference type="Gene3D" id="1.10.150.320">
    <property type="entry name" value="Photosystem II 12 kDa extrinsic protein"/>
    <property type="match status" value="1"/>
</dbReference>
<dbReference type="Proteomes" id="UP000184603">
    <property type="component" value="Unassembled WGS sequence"/>
</dbReference>
<accession>A0A1M7XVR6</accession>
<gene>
    <name evidence="3" type="ORF">SAMN02745220_00149</name>
</gene>
<evidence type="ECO:0000313" key="4">
    <source>
        <dbReference type="Proteomes" id="UP000184603"/>
    </source>
</evidence>
<organism evidence="3 4">
    <name type="scientific">Desulfopila aestuarii DSM 18488</name>
    <dbReference type="NCBI Taxonomy" id="1121416"/>
    <lineage>
        <taxon>Bacteria</taxon>
        <taxon>Pseudomonadati</taxon>
        <taxon>Thermodesulfobacteriota</taxon>
        <taxon>Desulfobulbia</taxon>
        <taxon>Desulfobulbales</taxon>
        <taxon>Desulfocapsaceae</taxon>
        <taxon>Desulfopila</taxon>
    </lineage>
</organism>
<keyword evidence="1" id="KW-0732">Signal</keyword>
<proteinExistence type="predicted"/>